<evidence type="ECO:0000256" key="2">
    <source>
        <dbReference type="ARBA" id="ARBA00007663"/>
    </source>
</evidence>
<dbReference type="GO" id="GO:0005524">
    <property type="term" value="F:ATP binding"/>
    <property type="evidence" value="ECO:0007669"/>
    <property type="project" value="UniProtKB-UniRule"/>
</dbReference>
<evidence type="ECO:0000259" key="15">
    <source>
        <dbReference type="PROSITE" id="PS51163"/>
    </source>
</evidence>
<evidence type="ECO:0000256" key="14">
    <source>
        <dbReference type="PIRSR" id="PIRSR004930-1"/>
    </source>
</evidence>
<comment type="catalytic activity">
    <reaction evidence="12 13">
        <text>L-threonine + hydrogencarbonate + ATP = L-threonylcarbamoyladenylate + diphosphate + H2O</text>
        <dbReference type="Rhea" id="RHEA:36407"/>
        <dbReference type="ChEBI" id="CHEBI:15377"/>
        <dbReference type="ChEBI" id="CHEBI:17544"/>
        <dbReference type="ChEBI" id="CHEBI:30616"/>
        <dbReference type="ChEBI" id="CHEBI:33019"/>
        <dbReference type="ChEBI" id="CHEBI:57926"/>
        <dbReference type="ChEBI" id="CHEBI:73682"/>
        <dbReference type="EC" id="2.7.7.87"/>
    </reaction>
</comment>
<dbReference type="NCBIfam" id="TIGR00057">
    <property type="entry name" value="L-threonylcarbamoyladenylate synthase"/>
    <property type="match status" value="1"/>
</dbReference>
<feature type="binding site" evidence="14">
    <location>
        <position position="190"/>
    </location>
    <ligand>
        <name>ATP</name>
        <dbReference type="ChEBI" id="CHEBI:30616"/>
    </ligand>
</feature>
<dbReference type="PROSITE" id="PS51163">
    <property type="entry name" value="YRDC"/>
    <property type="match status" value="1"/>
</dbReference>
<dbReference type="InterPro" id="IPR038385">
    <property type="entry name" value="Sua5/YwlC_C"/>
</dbReference>
<evidence type="ECO:0000256" key="12">
    <source>
        <dbReference type="ARBA" id="ARBA00048366"/>
    </source>
</evidence>
<dbReference type="RefSeq" id="WP_089083474.1">
    <property type="nucleotide sequence ID" value="NZ_AP018823.1"/>
</dbReference>
<comment type="similarity">
    <text evidence="2 13">Belongs to the SUA5 family.</text>
</comment>
<dbReference type="InterPro" id="IPR017945">
    <property type="entry name" value="DHBP_synth_RibB-like_a/b_dom"/>
</dbReference>
<dbReference type="GO" id="GO:0008033">
    <property type="term" value="P:tRNA processing"/>
    <property type="evidence" value="ECO:0007669"/>
    <property type="project" value="UniProtKB-KW"/>
</dbReference>
<dbReference type="Gene3D" id="3.40.50.11030">
    <property type="entry name" value="Threonylcarbamoyl-AMP synthase, C-terminal domain"/>
    <property type="match status" value="1"/>
</dbReference>
<dbReference type="OrthoDB" id="9814580at2"/>
<evidence type="ECO:0000256" key="4">
    <source>
        <dbReference type="ARBA" id="ARBA00015492"/>
    </source>
</evidence>
<evidence type="ECO:0000313" key="16">
    <source>
        <dbReference type="EMBL" id="BBF85305.1"/>
    </source>
</evidence>
<feature type="binding site" evidence="14">
    <location>
        <position position="136"/>
    </location>
    <ligand>
        <name>L-threonine</name>
        <dbReference type="ChEBI" id="CHEBI:57926"/>
    </ligand>
</feature>
<evidence type="ECO:0000256" key="1">
    <source>
        <dbReference type="ARBA" id="ARBA00004496"/>
    </source>
</evidence>
<feature type="binding site" evidence="14">
    <location>
        <position position="138"/>
    </location>
    <ligand>
        <name>ATP</name>
        <dbReference type="ChEBI" id="CHEBI:30616"/>
    </ligand>
</feature>
<evidence type="ECO:0000256" key="3">
    <source>
        <dbReference type="ARBA" id="ARBA00012584"/>
    </source>
</evidence>
<comment type="subcellular location">
    <subcellularLocation>
        <location evidence="1 13">Cytoplasm</location>
    </subcellularLocation>
</comment>
<evidence type="ECO:0000313" key="17">
    <source>
        <dbReference type="Proteomes" id="UP000198290"/>
    </source>
</evidence>
<keyword evidence="8 13" id="KW-0548">Nucleotidyltransferase</keyword>
<evidence type="ECO:0000256" key="6">
    <source>
        <dbReference type="ARBA" id="ARBA00022679"/>
    </source>
</evidence>
<reference evidence="17" key="1">
    <citation type="journal article" date="2017" name="Biotechnol. Biofuels">
        <title>Evaluation of environmental bacterial communities as a factor affecting the growth of duckweed Lemna minor.</title>
        <authorList>
            <person name="Ishizawa H."/>
            <person name="Kuroda M."/>
            <person name="Morikawa M."/>
            <person name="Ike M."/>
        </authorList>
    </citation>
    <scope>NUCLEOTIDE SEQUENCE [LARGE SCALE GENOMIC DNA]</scope>
    <source>
        <strain evidence="17">H3</strain>
    </source>
</reference>
<dbReference type="GO" id="GO:0061710">
    <property type="term" value="F:L-threonylcarbamoyladenylate synthase"/>
    <property type="evidence" value="ECO:0007669"/>
    <property type="project" value="UniProtKB-EC"/>
</dbReference>
<feature type="binding site" evidence="14">
    <location>
        <position position="116"/>
    </location>
    <ligand>
        <name>L-threonine</name>
        <dbReference type="ChEBI" id="CHEBI:57926"/>
    </ligand>
</feature>
<dbReference type="EC" id="2.7.7.87" evidence="3 13"/>
<dbReference type="EMBL" id="AP018823">
    <property type="protein sequence ID" value="BBF85305.1"/>
    <property type="molecule type" value="Genomic_DNA"/>
</dbReference>
<evidence type="ECO:0000256" key="8">
    <source>
        <dbReference type="ARBA" id="ARBA00022695"/>
    </source>
</evidence>
<evidence type="ECO:0000256" key="10">
    <source>
        <dbReference type="ARBA" id="ARBA00022840"/>
    </source>
</evidence>
<keyword evidence="17" id="KW-1185">Reference proteome</keyword>
<feature type="binding site" evidence="14">
    <location>
        <position position="176"/>
    </location>
    <ligand>
        <name>L-threonine</name>
        <dbReference type="ChEBI" id="CHEBI:57926"/>
    </ligand>
</feature>
<dbReference type="Proteomes" id="UP000198290">
    <property type="component" value="Chromosome"/>
</dbReference>
<keyword evidence="9 13" id="KW-0547">Nucleotide-binding</keyword>
<keyword evidence="7 13" id="KW-0819">tRNA processing</keyword>
<dbReference type="PANTHER" id="PTHR17490">
    <property type="entry name" value="SUA5"/>
    <property type="match status" value="1"/>
</dbReference>
<dbReference type="FunFam" id="3.90.870.10:FF:000009">
    <property type="entry name" value="Threonylcarbamoyl-AMP synthase, putative"/>
    <property type="match status" value="1"/>
</dbReference>
<evidence type="ECO:0000256" key="5">
    <source>
        <dbReference type="ARBA" id="ARBA00022490"/>
    </source>
</evidence>
<organism evidence="16 17">
    <name type="scientific">Aquitalea magnusonii</name>
    <dbReference type="NCBI Taxonomy" id="332411"/>
    <lineage>
        <taxon>Bacteria</taxon>
        <taxon>Pseudomonadati</taxon>
        <taxon>Pseudomonadota</taxon>
        <taxon>Betaproteobacteria</taxon>
        <taxon>Neisseriales</taxon>
        <taxon>Chromobacteriaceae</taxon>
        <taxon>Aquitalea</taxon>
    </lineage>
</organism>
<dbReference type="Pfam" id="PF03481">
    <property type="entry name" value="Sua5_C"/>
    <property type="match status" value="1"/>
</dbReference>
<sequence length="331" mass="35076">MEHLKPHVADIRRAAALLGQGQLVALPTETVYGLAASAQNPDAIRRVFSAKGRPADHPLIVHLPDLSHLQHWVSQIPPQARQLAAAFWPGPLTMVLPAAPTVSRLITGGQDTVAVRWPAHPLFQAVLDQLGHAVVAPSANPFGHISPSCASHVLRQMAGRIEAVLDGGDCRFGVESTIIDLSGPAARILRPGSISAAQLAQVLPLAQAQHGHAPRVPGALASHYAPRLPCHRFESAERARLPAGIWAEKLAFIGMAGYPAPPQPPACSFLLPADAAAYASQLYAVLHQAEASGCSRILIELPPDTPDWLHIRDRLLRASSPIGSETANTSA</sequence>
<dbReference type="InterPro" id="IPR005145">
    <property type="entry name" value="Sua5_C"/>
</dbReference>
<feature type="binding site" evidence="14">
    <location>
        <position position="30"/>
    </location>
    <ligand>
        <name>L-threonine</name>
        <dbReference type="ChEBI" id="CHEBI:57926"/>
    </ligand>
</feature>
<feature type="binding site" evidence="14">
    <location>
        <position position="62"/>
    </location>
    <ligand>
        <name>L-threonine</name>
        <dbReference type="ChEBI" id="CHEBI:57926"/>
    </ligand>
</feature>
<name>A0A3G9GCY2_9NEIS</name>
<protein>
    <recommendedName>
        <fullName evidence="4 13">Threonylcarbamoyl-AMP synthase</fullName>
        <shortName evidence="13">TC-AMP synthase</shortName>
        <ecNumber evidence="3 13">2.7.7.87</ecNumber>
    </recommendedName>
    <alternativeName>
        <fullName evidence="11 13">L-threonylcarbamoyladenylate synthase</fullName>
    </alternativeName>
</protein>
<feature type="binding site" evidence="14">
    <location>
        <position position="53"/>
    </location>
    <ligand>
        <name>ATP</name>
        <dbReference type="ChEBI" id="CHEBI:30616"/>
    </ligand>
</feature>
<evidence type="ECO:0000256" key="13">
    <source>
        <dbReference type="PIRNR" id="PIRNR004930"/>
    </source>
</evidence>
<dbReference type="PANTHER" id="PTHR17490:SF16">
    <property type="entry name" value="THREONYLCARBAMOYL-AMP SYNTHASE"/>
    <property type="match status" value="1"/>
</dbReference>
<evidence type="ECO:0000256" key="7">
    <source>
        <dbReference type="ARBA" id="ARBA00022694"/>
    </source>
</evidence>
<dbReference type="InterPro" id="IPR006070">
    <property type="entry name" value="Sua5-like_dom"/>
</dbReference>
<dbReference type="InterPro" id="IPR010923">
    <property type="entry name" value="T(6)A37_SUA5"/>
</dbReference>
<dbReference type="GO" id="GO:0006450">
    <property type="term" value="P:regulation of translational fidelity"/>
    <property type="evidence" value="ECO:0007669"/>
    <property type="project" value="TreeGrafter"/>
</dbReference>
<feature type="binding site" evidence="14">
    <location>
        <position position="112"/>
    </location>
    <ligand>
        <name>ATP</name>
        <dbReference type="ChEBI" id="CHEBI:30616"/>
    </ligand>
</feature>
<dbReference type="GO" id="GO:0003725">
    <property type="term" value="F:double-stranded RNA binding"/>
    <property type="evidence" value="ECO:0007669"/>
    <property type="project" value="UniProtKB-UniRule"/>
</dbReference>
<dbReference type="GO" id="GO:0000049">
    <property type="term" value="F:tRNA binding"/>
    <property type="evidence" value="ECO:0007669"/>
    <property type="project" value="TreeGrafter"/>
</dbReference>
<dbReference type="KEGG" id="amah:DLM_1688"/>
<evidence type="ECO:0000256" key="9">
    <source>
        <dbReference type="ARBA" id="ARBA00022741"/>
    </source>
</evidence>
<keyword evidence="10 13" id="KW-0067">ATP-binding</keyword>
<accession>A0A3G9GCY2</accession>
<feature type="binding site" evidence="14">
    <location>
        <position position="146"/>
    </location>
    <ligand>
        <name>ATP</name>
        <dbReference type="ChEBI" id="CHEBI:30616"/>
    </ligand>
</feature>
<dbReference type="InterPro" id="IPR050156">
    <property type="entry name" value="TC-AMP_synthase_SUA5"/>
</dbReference>
<dbReference type="AlphaFoldDB" id="A0A3G9GCY2"/>
<reference evidence="16 17" key="2">
    <citation type="journal article" date="2017" name="Genome Announc.">
        <title>Draft genome sequence of Aquitalea magnusonii strain H3, a plant growth-promoting bacterium of duckweed Lemna minor.</title>
        <authorList>
            <person name="Ishizawa H."/>
            <person name="Kuroda M."/>
            <person name="Ike M."/>
        </authorList>
    </citation>
    <scope>NUCLEOTIDE SEQUENCE [LARGE SCALE GENOMIC DNA]</scope>
    <source>
        <strain evidence="16 17">H3</strain>
    </source>
</reference>
<keyword evidence="5 13" id="KW-0963">Cytoplasm</keyword>
<gene>
    <name evidence="16" type="ORF">DLM_1688</name>
</gene>
<dbReference type="Gene3D" id="3.90.870.10">
    <property type="entry name" value="DHBP synthase"/>
    <property type="match status" value="1"/>
</dbReference>
<dbReference type="Pfam" id="PF01300">
    <property type="entry name" value="Sua5_yciO_yrdC"/>
    <property type="match status" value="1"/>
</dbReference>
<dbReference type="GO" id="GO:0005737">
    <property type="term" value="C:cytoplasm"/>
    <property type="evidence" value="ECO:0007669"/>
    <property type="project" value="UniProtKB-SubCell"/>
</dbReference>
<reference evidence="17" key="3">
    <citation type="journal article" date="2017" name="Plant Physiol. Biochem.">
        <title>Differential oxidative and antioxidative response of duckweed Lemna minor toward plant growth promoting/inhibiting bacteria.</title>
        <authorList>
            <person name="Ishizawa H."/>
            <person name="Kuroda M."/>
            <person name="Morikawa M."/>
            <person name="Ike M."/>
        </authorList>
    </citation>
    <scope>NUCLEOTIDE SEQUENCE [LARGE SCALE GENOMIC DNA]</scope>
    <source>
        <strain evidence="17">H3</strain>
    </source>
</reference>
<keyword evidence="6 13" id="KW-0808">Transferase</keyword>
<proteinExistence type="inferred from homology"/>
<dbReference type="PIRSF" id="PIRSF004930">
    <property type="entry name" value="Tln_factor_SUA5"/>
    <property type="match status" value="1"/>
</dbReference>
<feature type="binding site" evidence="14">
    <location>
        <position position="224"/>
    </location>
    <ligand>
        <name>ATP</name>
        <dbReference type="ChEBI" id="CHEBI:30616"/>
    </ligand>
</feature>
<comment type="function">
    <text evidence="13">Required for the formation of a threonylcarbamoyl group on adenosine at position 37 (t(6)A37) in tRNAs that read codons beginning with adenine.</text>
</comment>
<evidence type="ECO:0000256" key="11">
    <source>
        <dbReference type="ARBA" id="ARBA00029774"/>
    </source>
</evidence>
<feature type="domain" description="YrdC-like" evidence="15">
    <location>
        <begin position="8"/>
        <end position="194"/>
    </location>
</feature>
<dbReference type="SUPFAM" id="SSF55821">
    <property type="entry name" value="YrdC/RibB"/>
    <property type="match status" value="1"/>
</dbReference>